<reference evidence="4 5" key="1">
    <citation type="submission" date="2018-06" db="EMBL/GenBank/DDBJ databases">
        <authorList>
            <consortium name="Pathogen Informatics"/>
            <person name="Doyle S."/>
        </authorList>
    </citation>
    <scope>NUCLEOTIDE SEQUENCE [LARGE SCALE GENOMIC DNA]</scope>
    <source>
        <strain evidence="4 5">NCTC4524</strain>
    </source>
</reference>
<proteinExistence type="predicted"/>
<sequence length="350" mass="37891">MPYLDTVSVYVPEGTDSAGRPKHLATAAVEMQSVHEMVEAAARQIDSAALSAAAESLAASFHCGTLYQGEHFWPITNSIQQSVLGRTSAGSATEIRQFCSGGLYGLMLADAVLQAGWAGEYAMVTGGDSIFYFDRHEYAASPVTEGSLLGDSGFCALLNRNHGFARIVSVAARSHNPSQGMMHGRADGAIDDPTFPTLADWIDRWENYDRRGPGTVRDNAIASFRVAVETVTECYERAGLGPDDVDWFAPSFIEPSYVTDMLAKQTLLRPAPGIYDFAAQFGHLTVSDFGVNLAYLMNNKIAKVGDLVLLYAAGNFVNSAAVLLRIEQEVTLPFNLSSWQRDSHDRTGES</sequence>
<accession>A0A378W8I0</accession>
<feature type="domain" description="Beta-ketoacyl-[acyl-carrier-protein] synthase III C-terminal" evidence="3">
    <location>
        <begin position="236"/>
        <end position="326"/>
    </location>
</feature>
<keyword evidence="1 4" id="KW-0808">Transferase</keyword>
<dbReference type="Gene3D" id="3.40.47.10">
    <property type="match status" value="2"/>
</dbReference>
<name>A0A378W8I0_9MYCO</name>
<protein>
    <submittedName>
        <fullName evidence="4">3-oxoacyl-[acyl-carrier-protein] synthase 3</fullName>
        <ecNumber evidence="4">2.3.1.180</ecNumber>
    </submittedName>
</protein>
<dbReference type="PANTHER" id="PTHR34069">
    <property type="entry name" value="3-OXOACYL-[ACYL-CARRIER-PROTEIN] SYNTHASE 3"/>
    <property type="match status" value="1"/>
</dbReference>
<dbReference type="AlphaFoldDB" id="A0A378W8I0"/>
<dbReference type="Pfam" id="PF08541">
    <property type="entry name" value="ACP_syn_III_C"/>
    <property type="match status" value="1"/>
</dbReference>
<evidence type="ECO:0000256" key="2">
    <source>
        <dbReference type="ARBA" id="ARBA00023315"/>
    </source>
</evidence>
<dbReference type="SUPFAM" id="SSF53901">
    <property type="entry name" value="Thiolase-like"/>
    <property type="match status" value="1"/>
</dbReference>
<dbReference type="GO" id="GO:0044550">
    <property type="term" value="P:secondary metabolite biosynthetic process"/>
    <property type="evidence" value="ECO:0007669"/>
    <property type="project" value="TreeGrafter"/>
</dbReference>
<dbReference type="STRING" id="1796.ABW05_18455"/>
<dbReference type="Proteomes" id="UP000254945">
    <property type="component" value="Unassembled WGS sequence"/>
</dbReference>
<gene>
    <name evidence="4" type="primary">fabH_2</name>
    <name evidence="4" type="ORF">NCTC4524_05369</name>
</gene>
<keyword evidence="2 4" id="KW-0012">Acyltransferase</keyword>
<dbReference type="InterPro" id="IPR016039">
    <property type="entry name" value="Thiolase-like"/>
</dbReference>
<organism evidence="4 5">
    <name type="scientific">Mycolicibacterium senegalense</name>
    <dbReference type="NCBI Taxonomy" id="1796"/>
    <lineage>
        <taxon>Bacteria</taxon>
        <taxon>Bacillati</taxon>
        <taxon>Actinomycetota</taxon>
        <taxon>Actinomycetes</taxon>
        <taxon>Mycobacteriales</taxon>
        <taxon>Mycobacteriaceae</taxon>
        <taxon>Mycolicibacterium</taxon>
    </lineage>
</organism>
<evidence type="ECO:0000256" key="1">
    <source>
        <dbReference type="ARBA" id="ARBA00022679"/>
    </source>
</evidence>
<dbReference type="PANTHER" id="PTHR34069:SF2">
    <property type="entry name" value="BETA-KETOACYL-[ACYL-CARRIER-PROTEIN] SYNTHASE III"/>
    <property type="match status" value="1"/>
</dbReference>
<dbReference type="InterPro" id="IPR013747">
    <property type="entry name" value="ACP_syn_III_C"/>
</dbReference>
<evidence type="ECO:0000313" key="4">
    <source>
        <dbReference type="EMBL" id="SUA29375.1"/>
    </source>
</evidence>
<dbReference type="RefSeq" id="WP_084676788.1">
    <property type="nucleotide sequence ID" value="NZ_CP081000.1"/>
</dbReference>
<dbReference type="GO" id="GO:0033818">
    <property type="term" value="F:beta-ketoacyl-acyl-carrier-protein synthase III activity"/>
    <property type="evidence" value="ECO:0007669"/>
    <property type="project" value="UniProtKB-EC"/>
</dbReference>
<dbReference type="EC" id="2.3.1.180" evidence="4"/>
<evidence type="ECO:0000313" key="5">
    <source>
        <dbReference type="Proteomes" id="UP000254945"/>
    </source>
</evidence>
<dbReference type="EMBL" id="UGQQ01000002">
    <property type="protein sequence ID" value="SUA29375.1"/>
    <property type="molecule type" value="Genomic_DNA"/>
</dbReference>
<evidence type="ECO:0000259" key="3">
    <source>
        <dbReference type="Pfam" id="PF08541"/>
    </source>
</evidence>